<dbReference type="EMBL" id="JARQZJ010000031">
    <property type="protein sequence ID" value="KAK9873728.1"/>
    <property type="molecule type" value="Genomic_DNA"/>
</dbReference>
<sequence>MQIGISPLEFVLEKQGIDTIKCTLSIDFQKYSDIKFAFTYGYGESSITEGLRTALARLRQKSSTPGSQSPSHQSPPQENINYCAPFYSVGFAHGNFVQN</sequence>
<feature type="compositionally biased region" description="Low complexity" evidence="1">
    <location>
        <begin position="61"/>
        <end position="77"/>
    </location>
</feature>
<proteinExistence type="predicted"/>
<name>A0AAW1TTY0_9CUCU</name>
<dbReference type="Proteomes" id="UP001431783">
    <property type="component" value="Unassembled WGS sequence"/>
</dbReference>
<dbReference type="AlphaFoldDB" id="A0AAW1TTY0"/>
<feature type="region of interest" description="Disordered" evidence="1">
    <location>
        <begin position="59"/>
        <end position="79"/>
    </location>
</feature>
<comment type="caution">
    <text evidence="2">The sequence shown here is derived from an EMBL/GenBank/DDBJ whole genome shotgun (WGS) entry which is preliminary data.</text>
</comment>
<evidence type="ECO:0000256" key="1">
    <source>
        <dbReference type="SAM" id="MobiDB-lite"/>
    </source>
</evidence>
<reference evidence="2 3" key="1">
    <citation type="submission" date="2023-03" db="EMBL/GenBank/DDBJ databases">
        <title>Genome insight into feeding habits of ladybird beetles.</title>
        <authorList>
            <person name="Li H.-S."/>
            <person name="Huang Y.-H."/>
            <person name="Pang H."/>
        </authorList>
    </citation>
    <scope>NUCLEOTIDE SEQUENCE [LARGE SCALE GENOMIC DNA]</scope>
    <source>
        <strain evidence="2">SYSU_2023b</strain>
        <tissue evidence="2">Whole body</tissue>
    </source>
</reference>
<protein>
    <submittedName>
        <fullName evidence="2">Uncharacterized protein</fullName>
    </submittedName>
</protein>
<evidence type="ECO:0000313" key="3">
    <source>
        <dbReference type="Proteomes" id="UP001431783"/>
    </source>
</evidence>
<accession>A0AAW1TTY0</accession>
<organism evidence="2 3">
    <name type="scientific">Henosepilachna vigintioctopunctata</name>
    <dbReference type="NCBI Taxonomy" id="420089"/>
    <lineage>
        <taxon>Eukaryota</taxon>
        <taxon>Metazoa</taxon>
        <taxon>Ecdysozoa</taxon>
        <taxon>Arthropoda</taxon>
        <taxon>Hexapoda</taxon>
        <taxon>Insecta</taxon>
        <taxon>Pterygota</taxon>
        <taxon>Neoptera</taxon>
        <taxon>Endopterygota</taxon>
        <taxon>Coleoptera</taxon>
        <taxon>Polyphaga</taxon>
        <taxon>Cucujiformia</taxon>
        <taxon>Coccinelloidea</taxon>
        <taxon>Coccinellidae</taxon>
        <taxon>Epilachninae</taxon>
        <taxon>Epilachnini</taxon>
        <taxon>Henosepilachna</taxon>
    </lineage>
</organism>
<keyword evidence="3" id="KW-1185">Reference proteome</keyword>
<gene>
    <name evidence="2" type="ORF">WA026_002085</name>
</gene>
<evidence type="ECO:0000313" key="2">
    <source>
        <dbReference type="EMBL" id="KAK9873728.1"/>
    </source>
</evidence>